<name>A0A6C2YN92_9BACT</name>
<dbReference type="AlphaFoldDB" id="A0A6C2YN92"/>
<feature type="transmembrane region" description="Helical" evidence="1">
    <location>
        <begin position="382"/>
        <end position="408"/>
    </location>
</feature>
<organism evidence="2">
    <name type="scientific">Tuwongella immobilis</name>
    <dbReference type="NCBI Taxonomy" id="692036"/>
    <lineage>
        <taxon>Bacteria</taxon>
        <taxon>Pseudomonadati</taxon>
        <taxon>Planctomycetota</taxon>
        <taxon>Planctomycetia</taxon>
        <taxon>Gemmatales</taxon>
        <taxon>Gemmataceae</taxon>
        <taxon>Tuwongella</taxon>
    </lineage>
</organism>
<feature type="transmembrane region" description="Helical" evidence="1">
    <location>
        <begin position="125"/>
        <end position="145"/>
    </location>
</feature>
<feature type="transmembrane region" description="Helical" evidence="1">
    <location>
        <begin position="48"/>
        <end position="68"/>
    </location>
</feature>
<evidence type="ECO:0000256" key="1">
    <source>
        <dbReference type="SAM" id="Phobius"/>
    </source>
</evidence>
<keyword evidence="1" id="KW-1133">Transmembrane helix</keyword>
<keyword evidence="3" id="KW-1185">Reference proteome</keyword>
<feature type="transmembrane region" description="Helical" evidence="1">
    <location>
        <begin position="157"/>
        <end position="179"/>
    </location>
</feature>
<evidence type="ECO:0000313" key="3">
    <source>
        <dbReference type="Proteomes" id="UP000464378"/>
    </source>
</evidence>
<feature type="transmembrane region" description="Helical" evidence="1">
    <location>
        <begin position="80"/>
        <end position="105"/>
    </location>
</feature>
<dbReference type="KEGG" id="tim:GMBLW1_12810"/>
<reference evidence="2" key="1">
    <citation type="submission" date="2019-04" db="EMBL/GenBank/DDBJ databases">
        <authorList>
            <consortium name="Science for Life Laboratories"/>
        </authorList>
    </citation>
    <scope>NUCLEOTIDE SEQUENCE</scope>
    <source>
        <strain evidence="2">MBLW1</strain>
    </source>
</reference>
<feature type="transmembrane region" description="Helical" evidence="1">
    <location>
        <begin position="308"/>
        <end position="329"/>
    </location>
</feature>
<protein>
    <recommendedName>
        <fullName evidence="4">ABC transporter permease</fullName>
    </recommendedName>
</protein>
<feature type="transmembrane region" description="Helical" evidence="1">
    <location>
        <begin position="341"/>
        <end position="362"/>
    </location>
</feature>
<sequence>MLNLTNLGSLLPAGLLLALYQFLAALPWLWALDPRAFKKSLKSPQALGTAVGTIAIAGVIIAAILGFKRDPDTLAFYGRFYAAILHIQLLIDFLIIAPQLVLLVWPRGGAVTLAAYREGMRQPTFWVVALAAMILIIVSMVIPYFTFGDEYKMMKQLGFDTIMLASGLFGVLAASISIYEEIEGRTAITLLSKPISRRQFLIGKFLGIAMAAMALTLVLGWILNWALYIKPSFDKLEEVRDTMPLEVQDVIGKTITSLVPGNEGASVASGIAAWFGETIAHHTGLLLGFGQVMVLIAIASALATRLPYVVNIVLCLVIFLLGNLSPVLVQVTSQAASDPNAASGLSLVSFVAQLIDALLPALEFFNMGPAIIRDNPLQMGDFTIYVLTVFGYSIIYVSIAMLVGLILFEDRDLA</sequence>
<dbReference type="InParanoid" id="A0A6C2YN92"/>
<proteinExistence type="predicted"/>
<feature type="transmembrane region" description="Helical" evidence="1">
    <location>
        <begin position="284"/>
        <end position="302"/>
    </location>
</feature>
<feature type="transmembrane region" description="Helical" evidence="1">
    <location>
        <begin position="199"/>
        <end position="223"/>
    </location>
</feature>
<dbReference type="RefSeq" id="WP_162657828.1">
    <property type="nucleotide sequence ID" value="NZ_LR593887.1"/>
</dbReference>
<keyword evidence="1" id="KW-0812">Transmembrane</keyword>
<dbReference type="EMBL" id="LR586016">
    <property type="protein sequence ID" value="VIP02679.1"/>
    <property type="molecule type" value="Genomic_DNA"/>
</dbReference>
<evidence type="ECO:0008006" key="4">
    <source>
        <dbReference type="Google" id="ProtNLM"/>
    </source>
</evidence>
<dbReference type="EMBL" id="LR593887">
    <property type="protein sequence ID" value="VTS02126.1"/>
    <property type="molecule type" value="Genomic_DNA"/>
</dbReference>
<gene>
    <name evidence="2" type="ORF">GMBLW1_12810</name>
</gene>
<dbReference type="Proteomes" id="UP000464378">
    <property type="component" value="Chromosome"/>
</dbReference>
<dbReference type="PANTHER" id="PTHR43471">
    <property type="entry name" value="ABC TRANSPORTER PERMEASE"/>
    <property type="match status" value="1"/>
</dbReference>
<keyword evidence="1" id="KW-0472">Membrane</keyword>
<evidence type="ECO:0000313" key="2">
    <source>
        <dbReference type="EMBL" id="VIP02679.1"/>
    </source>
</evidence>
<accession>A0A6C2YN92</accession>
<dbReference type="PANTHER" id="PTHR43471:SF10">
    <property type="entry name" value="SLL1107 PROTEIN"/>
    <property type="match status" value="1"/>
</dbReference>
<dbReference type="Pfam" id="PF12730">
    <property type="entry name" value="ABC2_membrane_4"/>
    <property type="match status" value="1"/>
</dbReference>